<gene>
    <name evidence="1" type="ORF">LLUT_LOCUS15969</name>
</gene>
<protein>
    <submittedName>
        <fullName evidence="1">Uncharacterized protein</fullName>
    </submittedName>
</protein>
<dbReference type="Proteomes" id="UP001497480">
    <property type="component" value="Unassembled WGS sequence"/>
</dbReference>
<organism evidence="1 2">
    <name type="scientific">Lupinus luteus</name>
    <name type="common">European yellow lupine</name>
    <dbReference type="NCBI Taxonomy" id="3873"/>
    <lineage>
        <taxon>Eukaryota</taxon>
        <taxon>Viridiplantae</taxon>
        <taxon>Streptophyta</taxon>
        <taxon>Embryophyta</taxon>
        <taxon>Tracheophyta</taxon>
        <taxon>Spermatophyta</taxon>
        <taxon>Magnoliopsida</taxon>
        <taxon>eudicotyledons</taxon>
        <taxon>Gunneridae</taxon>
        <taxon>Pentapetalae</taxon>
        <taxon>rosids</taxon>
        <taxon>fabids</taxon>
        <taxon>Fabales</taxon>
        <taxon>Fabaceae</taxon>
        <taxon>Papilionoideae</taxon>
        <taxon>50 kb inversion clade</taxon>
        <taxon>genistoids sensu lato</taxon>
        <taxon>core genistoids</taxon>
        <taxon>Genisteae</taxon>
        <taxon>Lupinus</taxon>
    </lineage>
</organism>
<evidence type="ECO:0000313" key="2">
    <source>
        <dbReference type="Proteomes" id="UP001497480"/>
    </source>
</evidence>
<sequence length="123" mass="14093">MWSNNFDAIVSNEARANMYSWVNGKRVYYDKYIINDYLGIPWIPSRDNEHDLCTFQMKLSAISSGEGEVHNETHVRKSLCLQGLVVNQSGPIDSYCMTHLDNFGQYLSSPTYCRQCTSQISHS</sequence>
<keyword evidence="2" id="KW-1185">Reference proteome</keyword>
<accession>A0AAV1X0V5</accession>
<evidence type="ECO:0000313" key="1">
    <source>
        <dbReference type="EMBL" id="CAL0314909.1"/>
    </source>
</evidence>
<comment type="caution">
    <text evidence="1">The sequence shown here is derived from an EMBL/GenBank/DDBJ whole genome shotgun (WGS) entry which is preliminary data.</text>
</comment>
<dbReference type="AlphaFoldDB" id="A0AAV1X0V5"/>
<name>A0AAV1X0V5_LUPLU</name>
<proteinExistence type="predicted"/>
<dbReference type="EMBL" id="CAXHTB010000011">
    <property type="protein sequence ID" value="CAL0314909.1"/>
    <property type="molecule type" value="Genomic_DNA"/>
</dbReference>
<reference evidence="1 2" key="1">
    <citation type="submission" date="2024-03" db="EMBL/GenBank/DDBJ databases">
        <authorList>
            <person name="Martinez-Hernandez J."/>
        </authorList>
    </citation>
    <scope>NUCLEOTIDE SEQUENCE [LARGE SCALE GENOMIC DNA]</scope>
</reference>